<dbReference type="PANTHER" id="PTHR24356:SF418">
    <property type="entry name" value="SERINE_THREONINE-PROTEIN KINASE WARTS"/>
    <property type="match status" value="1"/>
</dbReference>
<comment type="catalytic activity">
    <reaction evidence="8">
        <text>L-seryl-[protein] + ATP = O-phospho-L-seryl-[protein] + ADP + H(+)</text>
        <dbReference type="Rhea" id="RHEA:17989"/>
        <dbReference type="Rhea" id="RHEA-COMP:9863"/>
        <dbReference type="Rhea" id="RHEA-COMP:11604"/>
        <dbReference type="ChEBI" id="CHEBI:15378"/>
        <dbReference type="ChEBI" id="CHEBI:29999"/>
        <dbReference type="ChEBI" id="CHEBI:30616"/>
        <dbReference type="ChEBI" id="CHEBI:83421"/>
        <dbReference type="ChEBI" id="CHEBI:456216"/>
        <dbReference type="EC" id="2.7.11.1"/>
    </reaction>
</comment>
<comment type="similarity">
    <text evidence="10">Belongs to the protein kinase superfamily.</text>
</comment>
<dbReference type="InterPro" id="IPR050236">
    <property type="entry name" value="Ser_Thr_kinase_AGC"/>
</dbReference>
<comment type="catalytic activity">
    <reaction evidence="7">
        <text>L-threonyl-[protein] + ATP = O-phospho-L-threonyl-[protein] + ADP + H(+)</text>
        <dbReference type="Rhea" id="RHEA:46608"/>
        <dbReference type="Rhea" id="RHEA-COMP:11060"/>
        <dbReference type="Rhea" id="RHEA-COMP:11605"/>
        <dbReference type="ChEBI" id="CHEBI:15378"/>
        <dbReference type="ChEBI" id="CHEBI:30013"/>
        <dbReference type="ChEBI" id="CHEBI:30616"/>
        <dbReference type="ChEBI" id="CHEBI:61977"/>
        <dbReference type="ChEBI" id="CHEBI:456216"/>
        <dbReference type="EC" id="2.7.11.1"/>
    </reaction>
</comment>
<gene>
    <name evidence="13" type="ORF">PCOR1329_LOCUS30102</name>
</gene>
<dbReference type="PROSITE" id="PS00107">
    <property type="entry name" value="PROTEIN_KINASE_ATP"/>
    <property type="match status" value="1"/>
</dbReference>
<evidence type="ECO:0000259" key="12">
    <source>
        <dbReference type="PROSITE" id="PS50011"/>
    </source>
</evidence>
<dbReference type="SMART" id="SM00220">
    <property type="entry name" value="S_TKc"/>
    <property type="match status" value="1"/>
</dbReference>
<keyword evidence="3" id="KW-0808">Transferase</keyword>
<evidence type="ECO:0000256" key="7">
    <source>
        <dbReference type="ARBA" id="ARBA00047899"/>
    </source>
</evidence>
<dbReference type="PROSITE" id="PS00108">
    <property type="entry name" value="PROTEIN_KINASE_ST"/>
    <property type="match status" value="1"/>
</dbReference>
<dbReference type="EC" id="2.7.11.1" evidence="1"/>
<evidence type="ECO:0000313" key="14">
    <source>
        <dbReference type="Proteomes" id="UP001189429"/>
    </source>
</evidence>
<name>A0ABN9SJI1_9DINO</name>
<evidence type="ECO:0000256" key="10">
    <source>
        <dbReference type="RuleBase" id="RU000304"/>
    </source>
</evidence>
<dbReference type="EMBL" id="CAUYUJ010011482">
    <property type="protein sequence ID" value="CAK0831883.1"/>
    <property type="molecule type" value="Genomic_DNA"/>
</dbReference>
<reference evidence="13" key="1">
    <citation type="submission" date="2023-10" db="EMBL/GenBank/DDBJ databases">
        <authorList>
            <person name="Chen Y."/>
            <person name="Shah S."/>
            <person name="Dougan E. K."/>
            <person name="Thang M."/>
            <person name="Chan C."/>
        </authorList>
    </citation>
    <scope>NUCLEOTIDE SEQUENCE [LARGE SCALE GENOMIC DNA]</scope>
</reference>
<dbReference type="SUPFAM" id="SSF56112">
    <property type="entry name" value="Protein kinase-like (PK-like)"/>
    <property type="match status" value="1"/>
</dbReference>
<protein>
    <recommendedName>
        <fullName evidence="1">non-specific serine/threonine protein kinase</fullName>
        <ecNumber evidence="1">2.7.11.1</ecNumber>
    </recommendedName>
</protein>
<evidence type="ECO:0000256" key="1">
    <source>
        <dbReference type="ARBA" id="ARBA00012513"/>
    </source>
</evidence>
<keyword evidence="14" id="KW-1185">Reference proteome</keyword>
<evidence type="ECO:0000256" key="9">
    <source>
        <dbReference type="PROSITE-ProRule" id="PRU10141"/>
    </source>
</evidence>
<dbReference type="PROSITE" id="PS50011">
    <property type="entry name" value="PROTEIN_KINASE_DOM"/>
    <property type="match status" value="1"/>
</dbReference>
<feature type="compositionally biased region" description="Basic residues" evidence="11">
    <location>
        <begin position="1"/>
        <end position="19"/>
    </location>
</feature>
<evidence type="ECO:0000256" key="2">
    <source>
        <dbReference type="ARBA" id="ARBA00022527"/>
    </source>
</evidence>
<comment type="caution">
    <text evidence="13">The sequence shown here is derived from an EMBL/GenBank/DDBJ whole genome shotgun (WGS) entry which is preliminary data.</text>
</comment>
<dbReference type="Proteomes" id="UP001189429">
    <property type="component" value="Unassembled WGS sequence"/>
</dbReference>
<evidence type="ECO:0000256" key="11">
    <source>
        <dbReference type="SAM" id="MobiDB-lite"/>
    </source>
</evidence>
<feature type="region of interest" description="Disordered" evidence="11">
    <location>
        <begin position="425"/>
        <end position="446"/>
    </location>
</feature>
<keyword evidence="6 9" id="KW-0067">ATP-binding</keyword>
<keyword evidence="5" id="KW-0418">Kinase</keyword>
<feature type="binding site" evidence="9">
    <location>
        <position position="145"/>
    </location>
    <ligand>
        <name>ATP</name>
        <dbReference type="ChEBI" id="CHEBI:30616"/>
    </ligand>
</feature>
<keyword evidence="2 10" id="KW-0723">Serine/threonine-protein kinase</keyword>
<sequence>MRGRRSRRKRRTRTRRRRTTSSCSCSHFRCRTFGPAAAIMAGVAAPRVLDNFREAVGARKNSIEATTRLRAERYAAADSHVKSLEEEEQHEALQRFQEFENELVRGSRRRWTTADFEQLQVLGKGGFGTVHLVRSRESQKLMALKQMKKDNYKRKNHRNAREVVQGAYTERDVQLEARNEWIVELFGTFQDRDYVYMVMEFVQGGDLWGHLKRRSGPGDDEYGRFTHDEVVFYTAELLEALDTVHKSGFVHRDIKSENIVLSREGHLKLLDFGLCVGQASKKRDLCGSPPYLAAEIFFDGAAAFSPASDLWALGVVAFECLYGRTLWHAGDLQGEEAFKWLKENVMGKYERVLDTNLRRAQQKGLLTNEMRRIFERLICPRGKRLRADALRREPLFKGLDFGALHELEPPIRPSLSGPCDTSMFPRYPRQALPSPHAGPGVDPALD</sequence>
<dbReference type="Pfam" id="PF00069">
    <property type="entry name" value="Pkinase"/>
    <property type="match status" value="1"/>
</dbReference>
<dbReference type="Gene3D" id="1.10.510.10">
    <property type="entry name" value="Transferase(Phosphotransferase) domain 1"/>
    <property type="match status" value="1"/>
</dbReference>
<evidence type="ECO:0000313" key="13">
    <source>
        <dbReference type="EMBL" id="CAK0831883.1"/>
    </source>
</evidence>
<feature type="region of interest" description="Disordered" evidence="11">
    <location>
        <begin position="1"/>
        <end position="20"/>
    </location>
</feature>
<dbReference type="InterPro" id="IPR017441">
    <property type="entry name" value="Protein_kinase_ATP_BS"/>
</dbReference>
<feature type="non-terminal residue" evidence="13">
    <location>
        <position position="446"/>
    </location>
</feature>
<dbReference type="InterPro" id="IPR011009">
    <property type="entry name" value="Kinase-like_dom_sf"/>
</dbReference>
<evidence type="ECO:0000256" key="6">
    <source>
        <dbReference type="ARBA" id="ARBA00022840"/>
    </source>
</evidence>
<dbReference type="InterPro" id="IPR000719">
    <property type="entry name" value="Prot_kinase_dom"/>
</dbReference>
<keyword evidence="4 9" id="KW-0547">Nucleotide-binding</keyword>
<dbReference type="Gene3D" id="3.30.200.20">
    <property type="entry name" value="Phosphorylase Kinase, domain 1"/>
    <property type="match status" value="1"/>
</dbReference>
<proteinExistence type="inferred from homology"/>
<dbReference type="InterPro" id="IPR008271">
    <property type="entry name" value="Ser/Thr_kinase_AS"/>
</dbReference>
<dbReference type="PANTHER" id="PTHR24356">
    <property type="entry name" value="SERINE/THREONINE-PROTEIN KINASE"/>
    <property type="match status" value="1"/>
</dbReference>
<accession>A0ABN9SJI1</accession>
<organism evidence="13 14">
    <name type="scientific">Prorocentrum cordatum</name>
    <dbReference type="NCBI Taxonomy" id="2364126"/>
    <lineage>
        <taxon>Eukaryota</taxon>
        <taxon>Sar</taxon>
        <taxon>Alveolata</taxon>
        <taxon>Dinophyceae</taxon>
        <taxon>Prorocentrales</taxon>
        <taxon>Prorocentraceae</taxon>
        <taxon>Prorocentrum</taxon>
    </lineage>
</organism>
<feature type="domain" description="Protein kinase" evidence="12">
    <location>
        <begin position="116"/>
        <end position="396"/>
    </location>
</feature>
<evidence type="ECO:0000256" key="5">
    <source>
        <dbReference type="ARBA" id="ARBA00022777"/>
    </source>
</evidence>
<evidence type="ECO:0000256" key="8">
    <source>
        <dbReference type="ARBA" id="ARBA00048679"/>
    </source>
</evidence>
<evidence type="ECO:0000256" key="3">
    <source>
        <dbReference type="ARBA" id="ARBA00022679"/>
    </source>
</evidence>
<evidence type="ECO:0000256" key="4">
    <source>
        <dbReference type="ARBA" id="ARBA00022741"/>
    </source>
</evidence>